<organism evidence="4 5">
    <name type="scientific">Paenibacillus residui</name>
    <dbReference type="NCBI Taxonomy" id="629724"/>
    <lineage>
        <taxon>Bacteria</taxon>
        <taxon>Bacillati</taxon>
        <taxon>Bacillota</taxon>
        <taxon>Bacilli</taxon>
        <taxon>Bacillales</taxon>
        <taxon>Paenibacillaceae</taxon>
        <taxon>Paenibacillus</taxon>
    </lineage>
</organism>
<dbReference type="Proteomes" id="UP001597120">
    <property type="component" value="Unassembled WGS sequence"/>
</dbReference>
<evidence type="ECO:0000313" key="4">
    <source>
        <dbReference type="EMBL" id="MFD0869372.1"/>
    </source>
</evidence>
<dbReference type="InterPro" id="IPR025723">
    <property type="entry name" value="ArsA/GET3_ATPase-like"/>
</dbReference>
<dbReference type="SUPFAM" id="SSF52540">
    <property type="entry name" value="P-loop containing nucleoside triphosphate hydrolases"/>
    <property type="match status" value="1"/>
</dbReference>
<sequence>MRIIIYTGKGGVGKTSIAAATAYQLAAEGKRTLVLSTDAAHSLSDSLGRPLGSEPQQVDERLWAQEIDSLKETERHWGRVASWFSSFMQWAKLDDIATQEMMIFPGFEELFSLLRIKEHVESGQYDAIIVDCAPTGETLRLLSYPNLLRWWVQNIFPYERKLLKVARPIVKVAKGLELPNDETMDSMAHLVLELEQLQKVILDSQITSVRIVLNPEKMVISEARRAFTHLNLYGFHTDAVIINKILPPEAAEGYLAEWQKIHLQYEREIEDCFRPLPILKVPLMNQEVVGKRMLSQVAAVAFPEGQSGSMLYHGKTEEIYKTEDGYVMNVTLPFAEKDQVKLNQKGDELTLQVGSYKRIVTLPRLLLSRQVRSAKLANGQLTIHFNDPEGDGGQ</sequence>
<name>A0ABW3DA68_9BACL</name>
<gene>
    <name evidence="4" type="ORF">ACFQ03_09425</name>
</gene>
<dbReference type="Pfam" id="PF02374">
    <property type="entry name" value="ArsA_ATPase"/>
    <property type="match status" value="1"/>
</dbReference>
<protein>
    <submittedName>
        <fullName evidence="4">ArsA family ATPase</fullName>
    </submittedName>
</protein>
<dbReference type="Gene3D" id="2.60.40.790">
    <property type="match status" value="1"/>
</dbReference>
<dbReference type="InterPro" id="IPR027417">
    <property type="entry name" value="P-loop_NTPase"/>
</dbReference>
<evidence type="ECO:0000313" key="5">
    <source>
        <dbReference type="Proteomes" id="UP001597120"/>
    </source>
</evidence>
<dbReference type="CDD" id="cd00298">
    <property type="entry name" value="ACD_sHsps_p23-like"/>
    <property type="match status" value="1"/>
</dbReference>
<feature type="domain" description="ArsA HSP20-like" evidence="3">
    <location>
        <begin position="323"/>
        <end position="385"/>
    </location>
</feature>
<comment type="caution">
    <text evidence="4">The sequence shown here is derived from an EMBL/GenBank/DDBJ whole genome shotgun (WGS) entry which is preliminary data.</text>
</comment>
<dbReference type="InterPro" id="IPR016300">
    <property type="entry name" value="ATPase_ArsA/GET3"/>
</dbReference>
<feature type="domain" description="ArsA/GET3 Anion-transporting ATPase-like" evidence="2">
    <location>
        <begin position="1"/>
        <end position="299"/>
    </location>
</feature>
<dbReference type="CDD" id="cd02035">
    <property type="entry name" value="ArsA"/>
    <property type="match status" value="1"/>
</dbReference>
<dbReference type="InterPro" id="IPR008978">
    <property type="entry name" value="HSP20-like_chaperone"/>
</dbReference>
<evidence type="ECO:0000256" key="1">
    <source>
        <dbReference type="ARBA" id="ARBA00011040"/>
    </source>
</evidence>
<evidence type="ECO:0000259" key="2">
    <source>
        <dbReference type="Pfam" id="PF02374"/>
    </source>
</evidence>
<keyword evidence="5" id="KW-1185">Reference proteome</keyword>
<dbReference type="PANTHER" id="PTHR10803">
    <property type="entry name" value="ARSENICAL PUMP-DRIVING ATPASE ARSENITE-TRANSLOCATING ATPASE"/>
    <property type="match status" value="1"/>
</dbReference>
<accession>A0ABW3DA68</accession>
<dbReference type="InterPro" id="IPR040612">
    <property type="entry name" value="ArsA_HSP20-like"/>
</dbReference>
<dbReference type="EMBL" id="JBHTIU010000028">
    <property type="protein sequence ID" value="MFD0869372.1"/>
    <property type="molecule type" value="Genomic_DNA"/>
</dbReference>
<dbReference type="NCBIfam" id="TIGR00345">
    <property type="entry name" value="GET3_arsA_TRC40"/>
    <property type="match status" value="1"/>
</dbReference>
<dbReference type="RefSeq" id="WP_379287696.1">
    <property type="nucleotide sequence ID" value="NZ_JBHTIU010000028.1"/>
</dbReference>
<proteinExistence type="inferred from homology"/>
<comment type="similarity">
    <text evidence="1">Belongs to the arsA ATPase family.</text>
</comment>
<dbReference type="Pfam" id="PF17886">
    <property type="entry name" value="ArsA_HSP20"/>
    <property type="match status" value="1"/>
</dbReference>
<reference evidence="5" key="1">
    <citation type="journal article" date="2019" name="Int. J. Syst. Evol. Microbiol.">
        <title>The Global Catalogue of Microorganisms (GCM) 10K type strain sequencing project: providing services to taxonomists for standard genome sequencing and annotation.</title>
        <authorList>
            <consortium name="The Broad Institute Genomics Platform"/>
            <consortium name="The Broad Institute Genome Sequencing Center for Infectious Disease"/>
            <person name="Wu L."/>
            <person name="Ma J."/>
        </authorList>
    </citation>
    <scope>NUCLEOTIDE SEQUENCE [LARGE SCALE GENOMIC DNA]</scope>
    <source>
        <strain evidence="5">CCUG 57263</strain>
    </source>
</reference>
<dbReference type="Gene3D" id="3.40.50.300">
    <property type="entry name" value="P-loop containing nucleotide triphosphate hydrolases"/>
    <property type="match status" value="1"/>
</dbReference>
<dbReference type="PANTHER" id="PTHR10803:SF3">
    <property type="entry name" value="ATPASE GET3"/>
    <property type="match status" value="1"/>
</dbReference>
<evidence type="ECO:0000259" key="3">
    <source>
        <dbReference type="Pfam" id="PF17886"/>
    </source>
</evidence>
<dbReference type="SUPFAM" id="SSF49764">
    <property type="entry name" value="HSP20-like chaperones"/>
    <property type="match status" value="1"/>
</dbReference>